<dbReference type="Proteomes" id="UP000829196">
    <property type="component" value="Unassembled WGS sequence"/>
</dbReference>
<dbReference type="AlphaFoldDB" id="A0A8T3C4W1"/>
<feature type="coiled-coil region" evidence="7">
    <location>
        <begin position="209"/>
        <end position="309"/>
    </location>
</feature>
<dbReference type="EMBL" id="JAGYWB010000003">
    <property type="protein sequence ID" value="KAI0527209.1"/>
    <property type="molecule type" value="Genomic_DNA"/>
</dbReference>
<comment type="caution">
    <text evidence="9">The sequence shown here is derived from an EMBL/GenBank/DDBJ whole genome shotgun (WGS) entry which is preliminary data.</text>
</comment>
<feature type="compositionally biased region" description="Low complexity" evidence="8">
    <location>
        <begin position="348"/>
        <end position="360"/>
    </location>
</feature>
<accession>A0A8T3C4W1</accession>
<evidence type="ECO:0000313" key="9">
    <source>
        <dbReference type="EMBL" id="KAI0527209.1"/>
    </source>
</evidence>
<comment type="subcellular location">
    <subcellularLocation>
        <location evidence="1">Cytoplasm</location>
        <location evidence="1">Cytoskeleton</location>
    </subcellularLocation>
</comment>
<evidence type="ECO:0000256" key="8">
    <source>
        <dbReference type="SAM" id="MobiDB-lite"/>
    </source>
</evidence>
<proteinExistence type="inferred from homology"/>
<feature type="coiled-coil region" evidence="7">
    <location>
        <begin position="25"/>
        <end position="94"/>
    </location>
</feature>
<evidence type="ECO:0000256" key="2">
    <source>
        <dbReference type="ARBA" id="ARBA00008825"/>
    </source>
</evidence>
<dbReference type="OrthoDB" id="1906253at2759"/>
<evidence type="ECO:0000256" key="6">
    <source>
        <dbReference type="ARBA" id="ARBA00023212"/>
    </source>
</evidence>
<evidence type="ECO:0000256" key="3">
    <source>
        <dbReference type="ARBA" id="ARBA00022490"/>
    </source>
</evidence>
<dbReference type="GO" id="GO:0007010">
    <property type="term" value="P:cytoskeleton organization"/>
    <property type="evidence" value="ECO:0007669"/>
    <property type="project" value="InterPro"/>
</dbReference>
<comment type="similarity">
    <text evidence="2">Belongs to the MAP70 family.</text>
</comment>
<feature type="region of interest" description="Disordered" evidence="8">
    <location>
        <begin position="340"/>
        <end position="360"/>
    </location>
</feature>
<dbReference type="GO" id="GO:0008017">
    <property type="term" value="F:microtubule binding"/>
    <property type="evidence" value="ECO:0007669"/>
    <property type="project" value="InterPro"/>
</dbReference>
<dbReference type="PANTHER" id="PTHR31246:SF5">
    <property type="entry name" value="MICROTUBULE-ASSOCIATED PROTEIN 70-5"/>
    <property type="match status" value="1"/>
</dbReference>
<keyword evidence="3" id="KW-0963">Cytoplasm</keyword>
<dbReference type="PANTHER" id="PTHR31246">
    <property type="entry name" value="MICROTUBULE-ASSOCIATED PROTEIN 70-2"/>
    <property type="match status" value="1"/>
</dbReference>
<evidence type="ECO:0008006" key="11">
    <source>
        <dbReference type="Google" id="ProtNLM"/>
    </source>
</evidence>
<evidence type="ECO:0000256" key="5">
    <source>
        <dbReference type="ARBA" id="ARBA00023054"/>
    </source>
</evidence>
<keyword evidence="4" id="KW-0493">Microtubule</keyword>
<keyword evidence="6" id="KW-0206">Cytoskeleton</keyword>
<keyword evidence="5 7" id="KW-0175">Coiled coil</keyword>
<reference evidence="9" key="1">
    <citation type="journal article" date="2022" name="Front. Genet.">
        <title>Chromosome-Scale Assembly of the Dendrobium nobile Genome Provides Insights Into the Molecular Mechanism of the Biosynthesis of the Medicinal Active Ingredient of Dendrobium.</title>
        <authorList>
            <person name="Xu Q."/>
            <person name="Niu S.-C."/>
            <person name="Li K.-L."/>
            <person name="Zheng P.-J."/>
            <person name="Zhang X.-J."/>
            <person name="Jia Y."/>
            <person name="Liu Y."/>
            <person name="Niu Y.-X."/>
            <person name="Yu L.-H."/>
            <person name="Chen D.-F."/>
            <person name="Zhang G.-Q."/>
        </authorList>
    </citation>
    <scope>NUCLEOTIDE SEQUENCE</scope>
    <source>
        <tissue evidence="9">Leaf</tissue>
    </source>
</reference>
<dbReference type="SMR" id="A0A8T3C4W1"/>
<gene>
    <name evidence="9" type="ORF">KFK09_002808</name>
</gene>
<organism evidence="9 10">
    <name type="scientific">Dendrobium nobile</name>
    <name type="common">Orchid</name>
    <dbReference type="NCBI Taxonomy" id="94219"/>
    <lineage>
        <taxon>Eukaryota</taxon>
        <taxon>Viridiplantae</taxon>
        <taxon>Streptophyta</taxon>
        <taxon>Embryophyta</taxon>
        <taxon>Tracheophyta</taxon>
        <taxon>Spermatophyta</taxon>
        <taxon>Magnoliopsida</taxon>
        <taxon>Liliopsida</taxon>
        <taxon>Asparagales</taxon>
        <taxon>Orchidaceae</taxon>
        <taxon>Epidendroideae</taxon>
        <taxon>Malaxideae</taxon>
        <taxon>Dendrobiinae</taxon>
        <taxon>Dendrobium</taxon>
    </lineage>
</organism>
<sequence>MGSVQEKGGKKLFYGSADQPLIIELNRLEDQLRGKERELGEAYSEIKALKASEESKDKAVIELSTKINKLEEKLSTAEEHIEQKNLEAKKLNDGRKEALASQYAAEAALRRIHSSKEEEEEYFPVEAIISPLESDIRKYKKEILKLGKDKKALERLTKSKEAALLEAQKILQIALERVLIVENVQSENCDLRRQVEICQDENKFLNKIYRQKVLEVEKLAQTIHELEESLLASGMAANTLREYRHQISDLSEEKKVLERELARAKVSMNRVASTVANQWKDDNEKVMPIKNWLEERRFFQGEIQRLRDKLLLSERTAKAEAQFNEKMKLRLRTLEEGLRFSSQHGGPTKKTLLKPSKSKSSITTSIMQQANSSTGLTDTVGNFDTENGMETKYIIGESSVRKNSDLKCKNYDSENQNSEEKEIPNKHKVDSKISDKQNGEKDMVSGFLYDILQKEVINLRKSLAERDGLLRAKEEEIKVLHRKVAALTKSVETKLQKARKEAINREKVPELVKSMDDKSKF</sequence>
<protein>
    <recommendedName>
        <fullName evidence="11">Microtubule-associated protein 70-5</fullName>
    </recommendedName>
</protein>
<keyword evidence="10" id="KW-1185">Reference proteome</keyword>
<evidence type="ECO:0000313" key="10">
    <source>
        <dbReference type="Proteomes" id="UP000829196"/>
    </source>
</evidence>
<name>A0A8T3C4W1_DENNO</name>
<dbReference type="GO" id="GO:0005874">
    <property type="term" value="C:microtubule"/>
    <property type="evidence" value="ECO:0007669"/>
    <property type="project" value="UniProtKB-KW"/>
</dbReference>
<evidence type="ECO:0000256" key="1">
    <source>
        <dbReference type="ARBA" id="ARBA00004245"/>
    </source>
</evidence>
<feature type="region of interest" description="Disordered" evidence="8">
    <location>
        <begin position="408"/>
        <end position="427"/>
    </location>
</feature>
<evidence type="ECO:0000256" key="7">
    <source>
        <dbReference type="SAM" id="Coils"/>
    </source>
</evidence>
<dbReference type="InterPro" id="IPR009768">
    <property type="entry name" value="MAP70"/>
</dbReference>
<evidence type="ECO:0000256" key="4">
    <source>
        <dbReference type="ARBA" id="ARBA00022701"/>
    </source>
</evidence>
<dbReference type="Pfam" id="PF07058">
    <property type="entry name" value="MAP70"/>
    <property type="match status" value="1"/>
</dbReference>